<dbReference type="Proteomes" id="UP000306236">
    <property type="component" value="Unassembled WGS sequence"/>
</dbReference>
<dbReference type="EMBL" id="SSWX01000014">
    <property type="protein sequence ID" value="THJ32574.1"/>
    <property type="molecule type" value="Genomic_DNA"/>
</dbReference>
<dbReference type="InterPro" id="IPR012899">
    <property type="entry name" value="LTXXQ"/>
</dbReference>
<feature type="region of interest" description="Disordered" evidence="1">
    <location>
        <begin position="168"/>
        <end position="249"/>
    </location>
</feature>
<protein>
    <submittedName>
        <fullName evidence="2">Uncharacterized protein</fullName>
    </submittedName>
</protein>
<keyword evidence="3" id="KW-1185">Reference proteome</keyword>
<name>A0A4S5BJE9_9BURK</name>
<accession>A0A4S5BJE9</accession>
<dbReference type="GO" id="GO:0042597">
    <property type="term" value="C:periplasmic space"/>
    <property type="evidence" value="ECO:0007669"/>
    <property type="project" value="InterPro"/>
</dbReference>
<evidence type="ECO:0000313" key="2">
    <source>
        <dbReference type="EMBL" id="THJ32574.1"/>
    </source>
</evidence>
<evidence type="ECO:0000256" key="1">
    <source>
        <dbReference type="SAM" id="MobiDB-lite"/>
    </source>
</evidence>
<feature type="compositionally biased region" description="Basic and acidic residues" evidence="1">
    <location>
        <begin position="183"/>
        <end position="217"/>
    </location>
</feature>
<gene>
    <name evidence="2" type="ORF">E8K88_11355</name>
</gene>
<feature type="compositionally biased region" description="Basic and acidic residues" evidence="1">
    <location>
        <begin position="229"/>
        <end position="249"/>
    </location>
</feature>
<evidence type="ECO:0000313" key="3">
    <source>
        <dbReference type="Proteomes" id="UP000306236"/>
    </source>
</evidence>
<reference evidence="2 3" key="1">
    <citation type="submission" date="2019-04" db="EMBL/GenBank/DDBJ databases">
        <title>Lampropedia sp YIM MLB12 draf genome.</title>
        <authorList>
            <person name="Wang Y.-X."/>
        </authorList>
    </citation>
    <scope>NUCLEOTIDE SEQUENCE [LARGE SCALE GENOMIC DNA]</scope>
    <source>
        <strain evidence="2 3">YIM MLB12</strain>
    </source>
</reference>
<sequence length="249" mass="27704">MRIGTLSDPKSVNCCARLTELRRQVTQIRRGAFLYSRLHRHRCTHTGQWAPAAAVSCQLSAGLLIQAIYNFTWQQHRRYQRDTCAAQNFPRASNTLCVAHVLKRKPIMTLSSSLRMLVATTALACTALIAQAQPQATDARAQSPRPTAESLADLKSKLNLSADQESAWAQYEEVAKPPANAPKEPRSGERPAPTEEQKAKIAQKREEARQAREEARITLRGHLNAEQQKILDEETSRPASPRGDKPAAH</sequence>
<comment type="caution">
    <text evidence="2">The sequence shown here is derived from an EMBL/GenBank/DDBJ whole genome shotgun (WGS) entry which is preliminary data.</text>
</comment>
<dbReference type="Pfam" id="PF07813">
    <property type="entry name" value="LTXXQ"/>
    <property type="match status" value="1"/>
</dbReference>
<organism evidence="2 3">
    <name type="scientific">Lampropedia aestuarii</name>
    <dbReference type="NCBI Taxonomy" id="2562762"/>
    <lineage>
        <taxon>Bacteria</taxon>
        <taxon>Pseudomonadati</taxon>
        <taxon>Pseudomonadota</taxon>
        <taxon>Betaproteobacteria</taxon>
        <taxon>Burkholderiales</taxon>
        <taxon>Comamonadaceae</taxon>
        <taxon>Lampropedia</taxon>
    </lineage>
</organism>
<proteinExistence type="predicted"/>
<dbReference type="AlphaFoldDB" id="A0A4S5BJE9"/>